<keyword evidence="1" id="KW-0472">Membrane</keyword>
<feature type="transmembrane region" description="Helical" evidence="1">
    <location>
        <begin position="56"/>
        <end position="79"/>
    </location>
</feature>
<accession>A0A386AZF5</accession>
<sequence length="260" mass="30081">MADLNRPTLQEYWSSKYVPPFRDQDLTPDPETFETFCSILRDQDLTLSINDFNKTFCLIVCFFFSNIGAFIQIGFYSLWIFNGGMAYGSVWNDKPKEAFVMEVQPAIPVDKDGGPQSGPSTNRWPSADFCKICSKNSKKVQCVTLRPHLDKKNQKLSSKKWRFVKWAPIIGMTGYGGYKLYQSLSQPKVSQEVFTAIRDTLLHQKFSEAVNPELVQWQLTPYFQQGFVDFLNSSQNRTERSHRIETMENHSQALMMKIFF</sequence>
<keyword evidence="1" id="KW-0812">Transmembrane</keyword>
<gene>
    <name evidence="2" type="primary">orf260</name>
</gene>
<protein>
    <submittedName>
        <fullName evidence="2">Uncharacterized protein</fullName>
    </submittedName>
</protein>
<dbReference type="GeneID" id="38278645"/>
<geneLocation type="chloroplast" evidence="2"/>
<dbReference type="EMBL" id="MH591103">
    <property type="protein sequence ID" value="AYC64830.1"/>
    <property type="molecule type" value="Genomic_DNA"/>
</dbReference>
<reference evidence="2" key="2">
    <citation type="journal article" date="2019" name="Mol. Phylogenet. Evol.">
        <title>Reassessment of the classification of bryopsidales (chlorophyta) based on chloroplast phylogenomic analyses.</title>
        <authorList>
            <person name="Cremen M.C."/>
            <person name="Leliaert F."/>
            <person name="West J."/>
            <person name="Lam D.W."/>
            <person name="Shimada S."/>
            <person name="Lopez-Bautista J.M."/>
            <person name="Verbruggen H."/>
        </authorList>
    </citation>
    <scope>NUCLEOTIDE SEQUENCE</scope>
</reference>
<proteinExistence type="predicted"/>
<dbReference type="RefSeq" id="YP_009518925.1">
    <property type="nucleotide sequence ID" value="NC_039520.1"/>
</dbReference>
<evidence type="ECO:0000313" key="2">
    <source>
        <dbReference type="EMBL" id="AYC64830.1"/>
    </source>
</evidence>
<reference evidence="2" key="1">
    <citation type="submission" date="2018-07" db="EMBL/GenBank/DDBJ databases">
        <authorList>
            <person name="Quirk P.G."/>
            <person name="Krulwich T.A."/>
        </authorList>
    </citation>
    <scope>NUCLEOTIDE SEQUENCE</scope>
</reference>
<keyword evidence="2" id="KW-0934">Plastid</keyword>
<evidence type="ECO:0000256" key="1">
    <source>
        <dbReference type="SAM" id="Phobius"/>
    </source>
</evidence>
<organism evidence="2">
    <name type="scientific">Boodleopsis pusilla</name>
    <dbReference type="NCBI Taxonomy" id="381415"/>
    <lineage>
        <taxon>Eukaryota</taxon>
        <taxon>Viridiplantae</taxon>
        <taxon>Chlorophyta</taxon>
        <taxon>core chlorophytes</taxon>
        <taxon>Ulvophyceae</taxon>
        <taxon>TCBD clade</taxon>
        <taxon>Bryopsidales</taxon>
        <taxon>Halimedineae</taxon>
        <taxon>Halimedaceae</taxon>
        <taxon>Rhipileae</taxon>
        <taxon>Boodleopsis</taxon>
    </lineage>
</organism>
<keyword evidence="1" id="KW-1133">Transmembrane helix</keyword>
<name>A0A386AZF5_9CHLO</name>
<keyword evidence="2" id="KW-0150">Chloroplast</keyword>
<dbReference type="AlphaFoldDB" id="A0A386AZF5"/>